<dbReference type="Pfam" id="PF00635">
    <property type="entry name" value="Motile_Sperm"/>
    <property type="match status" value="1"/>
</dbReference>
<dbReference type="SUPFAM" id="SSF49354">
    <property type="entry name" value="PapD-like"/>
    <property type="match status" value="1"/>
</dbReference>
<dbReference type="AlphaFoldDB" id="A0A2G9U5T2"/>
<dbReference type="Proteomes" id="UP000230423">
    <property type="component" value="Unassembled WGS sequence"/>
</dbReference>
<dbReference type="Gene3D" id="2.60.40.10">
    <property type="entry name" value="Immunoglobulins"/>
    <property type="match status" value="1"/>
</dbReference>
<comment type="function">
    <text evidence="1">Central component in molecular interactions underlying sperm crawling. Forms an extensive filament system that extends from sperm villipoda, along the leading edge of the pseudopod.</text>
</comment>
<keyword evidence="1" id="KW-0206">Cytoskeleton</keyword>
<organism evidence="3 4">
    <name type="scientific">Teladorsagia circumcincta</name>
    <name type="common">Brown stomach worm</name>
    <name type="synonym">Ostertagia circumcincta</name>
    <dbReference type="NCBI Taxonomy" id="45464"/>
    <lineage>
        <taxon>Eukaryota</taxon>
        <taxon>Metazoa</taxon>
        <taxon>Ecdysozoa</taxon>
        <taxon>Nematoda</taxon>
        <taxon>Chromadorea</taxon>
        <taxon>Rhabditida</taxon>
        <taxon>Rhabditina</taxon>
        <taxon>Rhabditomorpha</taxon>
        <taxon>Strongyloidea</taxon>
        <taxon>Trichostrongylidae</taxon>
        <taxon>Teladorsagia</taxon>
    </lineage>
</organism>
<dbReference type="EMBL" id="KZ348860">
    <property type="protein sequence ID" value="PIO65627.1"/>
    <property type="molecule type" value="Genomic_DNA"/>
</dbReference>
<name>A0A2G9U5T2_TELCI</name>
<accession>A0A2G9U5T2</accession>
<reference evidence="3 4" key="1">
    <citation type="submission" date="2015-09" db="EMBL/GenBank/DDBJ databases">
        <title>Draft genome of the parasitic nematode Teladorsagia circumcincta isolate WARC Sus (inbred).</title>
        <authorList>
            <person name="Mitreva M."/>
        </authorList>
    </citation>
    <scope>NUCLEOTIDE SEQUENCE [LARGE SCALE GENOMIC DNA]</scope>
    <source>
        <strain evidence="3 4">S</strain>
    </source>
</reference>
<dbReference type="PANTHER" id="PTHR22947">
    <property type="entry name" value="MAJOR SPERM PROTEIN"/>
    <property type="match status" value="1"/>
</dbReference>
<dbReference type="OrthoDB" id="264603at2759"/>
<keyword evidence="4" id="KW-1185">Reference proteome</keyword>
<protein>
    <recommendedName>
        <fullName evidence="1">Major sperm protein</fullName>
    </recommendedName>
</protein>
<evidence type="ECO:0000259" key="2">
    <source>
        <dbReference type="PROSITE" id="PS50202"/>
    </source>
</evidence>
<dbReference type="InterPro" id="IPR008962">
    <property type="entry name" value="PapD-like_sf"/>
</dbReference>
<gene>
    <name evidence="3" type="ORF">TELCIR_12690</name>
</gene>
<keyword evidence="1" id="KW-0963">Cytoplasm</keyword>
<dbReference type="InterPro" id="IPR051774">
    <property type="entry name" value="Sperm-specific_class_P"/>
</dbReference>
<evidence type="ECO:0000313" key="4">
    <source>
        <dbReference type="Proteomes" id="UP000230423"/>
    </source>
</evidence>
<proteinExistence type="predicted"/>
<dbReference type="InterPro" id="IPR013783">
    <property type="entry name" value="Ig-like_fold"/>
</dbReference>
<dbReference type="PANTHER" id="PTHR22947:SF7">
    <property type="entry name" value="MSP DOMAIN-CONTAINING PROTEIN-RELATED"/>
    <property type="match status" value="1"/>
</dbReference>
<dbReference type="InterPro" id="IPR000535">
    <property type="entry name" value="MSP_dom"/>
</dbReference>
<evidence type="ECO:0000313" key="3">
    <source>
        <dbReference type="EMBL" id="PIO65627.1"/>
    </source>
</evidence>
<feature type="non-terminal residue" evidence="3">
    <location>
        <position position="1"/>
    </location>
</feature>
<dbReference type="PROSITE" id="PS50202">
    <property type="entry name" value="MSP"/>
    <property type="match status" value="1"/>
</dbReference>
<feature type="domain" description="MSP" evidence="2">
    <location>
        <begin position="42"/>
        <end position="147"/>
    </location>
</feature>
<evidence type="ECO:0000256" key="1">
    <source>
        <dbReference type="RuleBase" id="RU003425"/>
    </source>
</evidence>
<sequence>VTGAEYEALMGLMELMRPPDSTFLVVSGRGSQKNNRFVASMPLKVEPLEAVVAAAGGKSTHQLTNNFDQRVIYKIRSTNNDEYRVRPVFGFVDPAGNASIEVTRLNGPPKDDRIVQFAPALKNASDAKEIFGQTEVTSMFSINLSAT</sequence>